<dbReference type="Proteomes" id="UP001152320">
    <property type="component" value="Chromosome 10"/>
</dbReference>
<protein>
    <submittedName>
        <fullName evidence="8">Leucine-rich repeat-containing protein 4B</fullName>
    </submittedName>
</protein>
<dbReference type="SMART" id="SM00369">
    <property type="entry name" value="LRR_TYP"/>
    <property type="match status" value="5"/>
</dbReference>
<keyword evidence="9" id="KW-1185">Reference proteome</keyword>
<evidence type="ECO:0000256" key="5">
    <source>
        <dbReference type="ARBA" id="ARBA00023180"/>
    </source>
</evidence>
<dbReference type="Pfam" id="PF07679">
    <property type="entry name" value="I-set"/>
    <property type="match status" value="1"/>
</dbReference>
<keyword evidence="5" id="KW-0325">Glycoprotein</keyword>
<feature type="domain" description="Ig-like" evidence="7">
    <location>
        <begin position="341"/>
        <end position="429"/>
    </location>
</feature>
<dbReference type="PROSITE" id="PS51450">
    <property type="entry name" value="LRR"/>
    <property type="match status" value="2"/>
</dbReference>
<dbReference type="InterPro" id="IPR032675">
    <property type="entry name" value="LRR_dom_sf"/>
</dbReference>
<dbReference type="InterPro" id="IPR003591">
    <property type="entry name" value="Leu-rich_rpt_typical-subtyp"/>
</dbReference>
<sequence>MGIRPCSLEIDQCTCTPESYQCSLLKDPLYEVPLDIPSTVTQVDLSGNLISVVTNVSFSNLNSLLFLNLNQNILKWIQASAFNNLHSLQTLDISQNFIEELDARHFFPFDNLQKLNITQNPNLNISINAFQNAPTLTEIFSDKNFNGGNYDFSDLEHLETIHLEGCKVRLFYKDNFRNLPSLKRLLMSGNELVDLPVSILEQLRALEDLKLSGNFIRSIRNYNFSNNPKLSVLELAQNEIESLEGVQLNSLQVLRRLDLTFNKIKILSQNSLPNPPFSRLLLQLRGNPLVCDCNLKWLVSYSKSNPFIQFFGRCKGPEEMVGREPGTMEKSEFLCRPWQLPSSRLSHVVSVSKPVTLTCPVNGDPFPSVSWYYHNQTAAFNEMMESRFLKSSDQGDTVYFKAVTFDRAGLYICKASNKVGSTEVSIALTVVPLPGTAPITDCSCKKPVILLVVLFLTFALGIFAVAFVYRKYLKAARAQRNLAYATLNEIDGQAI</sequence>
<proteinExistence type="predicted"/>
<evidence type="ECO:0000256" key="1">
    <source>
        <dbReference type="ARBA" id="ARBA00022614"/>
    </source>
</evidence>
<evidence type="ECO:0000259" key="7">
    <source>
        <dbReference type="PROSITE" id="PS50835"/>
    </source>
</evidence>
<dbReference type="CDD" id="cd00096">
    <property type="entry name" value="Ig"/>
    <property type="match status" value="1"/>
</dbReference>
<dbReference type="InterPro" id="IPR013783">
    <property type="entry name" value="Ig-like_fold"/>
</dbReference>
<dbReference type="SUPFAM" id="SSF48726">
    <property type="entry name" value="Immunoglobulin"/>
    <property type="match status" value="1"/>
</dbReference>
<dbReference type="EMBL" id="JAIZAY010000010">
    <property type="protein sequence ID" value="KAJ8034899.1"/>
    <property type="molecule type" value="Genomic_DNA"/>
</dbReference>
<dbReference type="Pfam" id="PF13855">
    <property type="entry name" value="LRR_8"/>
    <property type="match status" value="2"/>
</dbReference>
<accession>A0A9Q1BYI4</accession>
<dbReference type="InterPro" id="IPR007110">
    <property type="entry name" value="Ig-like_dom"/>
</dbReference>
<keyword evidence="1" id="KW-0433">Leucine-rich repeat</keyword>
<dbReference type="PANTHER" id="PTHR45842:SF25">
    <property type="entry name" value="CARBOXYPEPTIDASE N SUBUNIT 2-LIKE"/>
    <property type="match status" value="1"/>
</dbReference>
<dbReference type="InterPro" id="IPR013098">
    <property type="entry name" value="Ig_I-set"/>
</dbReference>
<keyword evidence="3" id="KW-0677">Repeat</keyword>
<evidence type="ECO:0000313" key="8">
    <source>
        <dbReference type="EMBL" id="KAJ8034899.1"/>
    </source>
</evidence>
<dbReference type="PANTHER" id="PTHR45842">
    <property type="entry name" value="SYNAPTIC ADHESION-LIKE MOLECULE SALM"/>
    <property type="match status" value="1"/>
</dbReference>
<dbReference type="Gene3D" id="3.80.10.10">
    <property type="entry name" value="Ribonuclease Inhibitor"/>
    <property type="match status" value="2"/>
</dbReference>
<dbReference type="PROSITE" id="PS50835">
    <property type="entry name" value="IG_LIKE"/>
    <property type="match status" value="1"/>
</dbReference>
<comment type="caution">
    <text evidence="8">The sequence shown here is derived from an EMBL/GenBank/DDBJ whole genome shotgun (WGS) entry which is preliminary data.</text>
</comment>
<dbReference type="SMART" id="SM00408">
    <property type="entry name" value="IGc2"/>
    <property type="match status" value="1"/>
</dbReference>
<dbReference type="SMART" id="SM00409">
    <property type="entry name" value="IG"/>
    <property type="match status" value="1"/>
</dbReference>
<evidence type="ECO:0000313" key="9">
    <source>
        <dbReference type="Proteomes" id="UP001152320"/>
    </source>
</evidence>
<organism evidence="8 9">
    <name type="scientific">Holothuria leucospilota</name>
    <name type="common">Black long sea cucumber</name>
    <name type="synonym">Mertensiothuria leucospilota</name>
    <dbReference type="NCBI Taxonomy" id="206669"/>
    <lineage>
        <taxon>Eukaryota</taxon>
        <taxon>Metazoa</taxon>
        <taxon>Echinodermata</taxon>
        <taxon>Eleutherozoa</taxon>
        <taxon>Echinozoa</taxon>
        <taxon>Holothuroidea</taxon>
        <taxon>Aspidochirotacea</taxon>
        <taxon>Aspidochirotida</taxon>
        <taxon>Holothuriidae</taxon>
        <taxon>Holothuria</taxon>
    </lineage>
</organism>
<dbReference type="InterPro" id="IPR001611">
    <property type="entry name" value="Leu-rich_rpt"/>
</dbReference>
<keyword evidence="6" id="KW-1133">Transmembrane helix</keyword>
<dbReference type="InterPro" id="IPR003599">
    <property type="entry name" value="Ig_sub"/>
</dbReference>
<dbReference type="Gene3D" id="2.60.40.10">
    <property type="entry name" value="Immunoglobulins"/>
    <property type="match status" value="1"/>
</dbReference>
<keyword evidence="6" id="KW-0812">Transmembrane</keyword>
<reference evidence="8" key="1">
    <citation type="submission" date="2021-10" db="EMBL/GenBank/DDBJ databases">
        <title>Tropical sea cucumber genome reveals ecological adaptation and Cuvierian tubules defense mechanism.</title>
        <authorList>
            <person name="Chen T."/>
        </authorList>
    </citation>
    <scope>NUCLEOTIDE SEQUENCE</scope>
    <source>
        <strain evidence="8">Nanhai2018</strain>
        <tissue evidence="8">Muscle</tissue>
    </source>
</reference>
<keyword evidence="4" id="KW-1015">Disulfide bond</keyword>
<evidence type="ECO:0000256" key="3">
    <source>
        <dbReference type="ARBA" id="ARBA00022737"/>
    </source>
</evidence>
<evidence type="ECO:0000256" key="4">
    <source>
        <dbReference type="ARBA" id="ARBA00023157"/>
    </source>
</evidence>
<evidence type="ECO:0000256" key="6">
    <source>
        <dbReference type="SAM" id="Phobius"/>
    </source>
</evidence>
<dbReference type="InterPro" id="IPR050467">
    <property type="entry name" value="LRFN"/>
</dbReference>
<name>A0A9Q1BYI4_HOLLE</name>
<dbReference type="SMART" id="SM00082">
    <property type="entry name" value="LRRCT"/>
    <property type="match status" value="1"/>
</dbReference>
<dbReference type="InterPro" id="IPR003598">
    <property type="entry name" value="Ig_sub2"/>
</dbReference>
<keyword evidence="6" id="KW-0472">Membrane</keyword>
<dbReference type="AlphaFoldDB" id="A0A9Q1BYI4"/>
<dbReference type="InterPro" id="IPR000483">
    <property type="entry name" value="Cys-rich_flank_reg_C"/>
</dbReference>
<gene>
    <name evidence="8" type="ORF">HOLleu_21921</name>
</gene>
<dbReference type="OrthoDB" id="676979at2759"/>
<keyword evidence="2" id="KW-0732">Signal</keyword>
<dbReference type="InterPro" id="IPR036179">
    <property type="entry name" value="Ig-like_dom_sf"/>
</dbReference>
<dbReference type="SMART" id="SM00365">
    <property type="entry name" value="LRR_SD22"/>
    <property type="match status" value="5"/>
</dbReference>
<dbReference type="SUPFAM" id="SSF52058">
    <property type="entry name" value="L domain-like"/>
    <property type="match status" value="1"/>
</dbReference>
<feature type="transmembrane region" description="Helical" evidence="6">
    <location>
        <begin position="448"/>
        <end position="469"/>
    </location>
</feature>
<evidence type="ECO:0000256" key="2">
    <source>
        <dbReference type="ARBA" id="ARBA00022729"/>
    </source>
</evidence>